<gene>
    <name evidence="1" type="ORF">SDC9_110511</name>
</gene>
<organism evidence="1">
    <name type="scientific">bioreactor metagenome</name>
    <dbReference type="NCBI Taxonomy" id="1076179"/>
    <lineage>
        <taxon>unclassified sequences</taxon>
        <taxon>metagenomes</taxon>
        <taxon>ecological metagenomes</taxon>
    </lineage>
</organism>
<reference evidence="1" key="1">
    <citation type="submission" date="2019-08" db="EMBL/GenBank/DDBJ databases">
        <authorList>
            <person name="Kucharzyk K."/>
            <person name="Murdoch R.W."/>
            <person name="Higgins S."/>
            <person name="Loffler F."/>
        </authorList>
    </citation>
    <scope>NUCLEOTIDE SEQUENCE</scope>
</reference>
<evidence type="ECO:0000313" key="1">
    <source>
        <dbReference type="EMBL" id="MPM63630.1"/>
    </source>
</evidence>
<sequence length="167" mass="17913">METLLLQQLPAIHQVLGQNHNLVEGGGLVLLSGIAQRNVRVNLAGSLISDFNLPADFFRDLPRGLQVGVRQQNEKLVPAHSGHDVLRSGAAHQNFGDLFQEGVASGMSEGVVNELCSVHVAGYKGKGVIFRLIQPLLSLQKVCPVIHPGEGIVIAQILNVLLPLPML</sequence>
<protein>
    <submittedName>
        <fullName evidence="1">Uncharacterized protein</fullName>
    </submittedName>
</protein>
<dbReference type="AlphaFoldDB" id="A0A645BDU6"/>
<accession>A0A645BDU6</accession>
<proteinExistence type="predicted"/>
<comment type="caution">
    <text evidence="1">The sequence shown here is derived from an EMBL/GenBank/DDBJ whole genome shotgun (WGS) entry which is preliminary data.</text>
</comment>
<dbReference type="EMBL" id="VSSQ01019524">
    <property type="protein sequence ID" value="MPM63630.1"/>
    <property type="molecule type" value="Genomic_DNA"/>
</dbReference>
<name>A0A645BDU6_9ZZZZ</name>